<feature type="region of interest" description="Disordered" evidence="7">
    <location>
        <begin position="478"/>
        <end position="518"/>
    </location>
</feature>
<dbReference type="InterPro" id="IPR000299">
    <property type="entry name" value="FERM_domain"/>
</dbReference>
<dbReference type="InterPro" id="IPR019747">
    <property type="entry name" value="FERM_CS"/>
</dbReference>
<feature type="compositionally biased region" description="Polar residues" evidence="7">
    <location>
        <begin position="486"/>
        <end position="497"/>
    </location>
</feature>
<accession>A0A1D2NME6</accession>
<feature type="compositionally biased region" description="Low complexity" evidence="7">
    <location>
        <begin position="542"/>
        <end position="557"/>
    </location>
</feature>
<dbReference type="GO" id="GO:0009887">
    <property type="term" value="P:animal organ morphogenesis"/>
    <property type="evidence" value="ECO:0007669"/>
    <property type="project" value="UniProtKB-ARBA"/>
</dbReference>
<comment type="subcellular location">
    <subcellularLocation>
        <location evidence="2">Cell junction</location>
        <location evidence="2">Adherens junction</location>
    </subcellularLocation>
    <subcellularLocation>
        <location evidence="6">Cell projection</location>
        <location evidence="6">Rhabdomere</location>
    </subcellularLocation>
    <subcellularLocation>
        <location evidence="1">Cytoplasm</location>
    </subcellularLocation>
</comment>
<evidence type="ECO:0000313" key="10">
    <source>
        <dbReference type="Proteomes" id="UP000094527"/>
    </source>
</evidence>
<dbReference type="Gene3D" id="1.20.80.10">
    <property type="match status" value="1"/>
</dbReference>
<dbReference type="SMART" id="SM00295">
    <property type="entry name" value="B41"/>
    <property type="match status" value="1"/>
</dbReference>
<gene>
    <name evidence="9" type="ORF">Ocin01_00419</name>
</gene>
<dbReference type="SUPFAM" id="SSF54236">
    <property type="entry name" value="Ubiquitin-like"/>
    <property type="match status" value="1"/>
</dbReference>
<dbReference type="SUPFAM" id="SSF47031">
    <property type="entry name" value="Second domain of FERM"/>
    <property type="match status" value="1"/>
</dbReference>
<dbReference type="PROSITE" id="PS00660">
    <property type="entry name" value="FERM_1"/>
    <property type="match status" value="1"/>
</dbReference>
<dbReference type="Pfam" id="PF09379">
    <property type="entry name" value="FERM_N"/>
    <property type="match status" value="1"/>
</dbReference>
<dbReference type="InterPro" id="IPR018980">
    <property type="entry name" value="FERM_PH-like_C"/>
</dbReference>
<dbReference type="Pfam" id="PF08736">
    <property type="entry name" value="FA"/>
    <property type="match status" value="1"/>
</dbReference>
<dbReference type="FunFam" id="1.20.80.10:FF:000003">
    <property type="entry name" value="Tyrosine-protein phosphatase non-receptor type 4"/>
    <property type="match status" value="1"/>
</dbReference>
<dbReference type="InterPro" id="IPR019748">
    <property type="entry name" value="FERM_central"/>
</dbReference>
<feature type="domain" description="FERM" evidence="8">
    <location>
        <begin position="1"/>
        <end position="273"/>
    </location>
</feature>
<dbReference type="FunFam" id="3.10.20.90:FF:000024">
    <property type="entry name" value="Erythrocyte membrane protein band 4.1-like 5"/>
    <property type="match status" value="1"/>
</dbReference>
<sequence>MMIMITKKALGSELYEQVFYSLDLIEKDYFGLQFTDVNHVQHWLDATKPIKKQVKIGPPYTLRLKVKFYTSEPQHLREELTRYQFFLQVKQDILTGKLVIPQQTAIELGALAIQSELGDYDPEIHTPSFVSEFRFTPDQTEEMEILILEEFKKLTGQTPAQAEMNYLNKAKVLEMYGVDMHTVLGKDGCEYSLGLTPTGILVFEGNQKIGLFFWPKIARLDFKKKKLCLIVVEDDDEGREREHTFVFRLHNEKAAKHLWKCAVEHHAFFRLKGPVKGPSARQNFFRMGSRFRYSGRTEIQTLAQNRARRTVQFERRPSQRYARRQSHILRERQRPIGFAPVAPQTQPTAAAVSEPETVLLQEPRVLHPRSGASTPNNPGVSTPGSPPVTPTSRSTPSPSSASPNDESSTPPPPEDDPLDNLIKSIAKETGGFMTTETSVVDADVNVIPNNQTKYFSLPKPLPPDKVKCNIWKAKQLEDDLKKPSAAETNGSSHTVLNGENYPPAKKRENALQNGRENASTDAATFISVGGDKLTLPYNGPLTSTQSVSANSSTSRTSVETDIDNSLNDEDNESAPLLPPGSPPVTVTHFTAKGKIEKIKLSSESSSVSPKILREKDSDIETNIDDDDFSSEKEILLIEGPLSIPSFVKNDVSSTNNSNPFTHPFLNSNVSTAATTVTNIGTSSASTKSDNNNANNPFDQFDAITAALLTSTNPFHNPFLMPTTAESEVDGSQGAQVKEEVDNPGCTKESLDREINGISTKPVTPKTAPKPKPRVSSLLQNNNANNQQQSAGNNNGTWTNGESHSEKPVITRRTVITTQI</sequence>
<dbReference type="PRINTS" id="PR00935">
    <property type="entry name" value="BAND41"/>
</dbReference>
<evidence type="ECO:0000256" key="1">
    <source>
        <dbReference type="ARBA" id="ARBA00004496"/>
    </source>
</evidence>
<feature type="region of interest" description="Disordered" evidence="7">
    <location>
        <begin position="718"/>
        <end position="819"/>
    </location>
</feature>
<feature type="region of interest" description="Disordered" evidence="7">
    <location>
        <begin position="367"/>
        <end position="420"/>
    </location>
</feature>
<dbReference type="GO" id="GO:0005737">
    <property type="term" value="C:cytoplasm"/>
    <property type="evidence" value="ECO:0007669"/>
    <property type="project" value="UniProtKB-SubCell"/>
</dbReference>
<proteinExistence type="predicted"/>
<keyword evidence="5" id="KW-0965">Cell junction</keyword>
<dbReference type="PANTHER" id="PTHR23280">
    <property type="entry name" value="4.1 G PROTEIN"/>
    <property type="match status" value="1"/>
</dbReference>
<dbReference type="GO" id="GO:0005912">
    <property type="term" value="C:adherens junction"/>
    <property type="evidence" value="ECO:0007669"/>
    <property type="project" value="UniProtKB-SubCell"/>
</dbReference>
<dbReference type="EMBL" id="LJIJ01000008">
    <property type="protein sequence ID" value="ODN06265.1"/>
    <property type="molecule type" value="Genomic_DNA"/>
</dbReference>
<dbReference type="GO" id="GO:0005856">
    <property type="term" value="C:cytoskeleton"/>
    <property type="evidence" value="ECO:0007669"/>
    <property type="project" value="TreeGrafter"/>
</dbReference>
<dbReference type="OrthoDB" id="6235974at2759"/>
<evidence type="ECO:0000259" key="8">
    <source>
        <dbReference type="PROSITE" id="PS50057"/>
    </source>
</evidence>
<feature type="region of interest" description="Disordered" evidence="7">
    <location>
        <begin position="537"/>
        <end position="583"/>
    </location>
</feature>
<dbReference type="GO" id="GO:0030182">
    <property type="term" value="P:neuron differentiation"/>
    <property type="evidence" value="ECO:0007669"/>
    <property type="project" value="UniProtKB-ARBA"/>
</dbReference>
<dbReference type="GO" id="GO:0031032">
    <property type="term" value="P:actomyosin structure organization"/>
    <property type="evidence" value="ECO:0007669"/>
    <property type="project" value="TreeGrafter"/>
</dbReference>
<evidence type="ECO:0000256" key="7">
    <source>
        <dbReference type="SAM" id="MobiDB-lite"/>
    </source>
</evidence>
<feature type="compositionally biased region" description="Low complexity" evidence="7">
    <location>
        <begin position="390"/>
        <end position="408"/>
    </location>
</feature>
<dbReference type="PROSITE" id="PS50057">
    <property type="entry name" value="FERM_3"/>
    <property type="match status" value="1"/>
</dbReference>
<protein>
    <recommendedName>
        <fullName evidence="3">Moesin/ezrin/radixin homolog 1</fullName>
    </recommendedName>
</protein>
<feature type="compositionally biased region" description="Low complexity" evidence="7">
    <location>
        <begin position="339"/>
        <end position="352"/>
    </location>
</feature>
<keyword evidence="4" id="KW-0963">Cytoplasm</keyword>
<dbReference type="Gene3D" id="2.30.29.30">
    <property type="entry name" value="Pleckstrin-homology domain (PH domain)/Phosphotyrosine-binding domain (PTB)"/>
    <property type="match status" value="1"/>
</dbReference>
<dbReference type="InterPro" id="IPR000798">
    <property type="entry name" value="Ez/rad/moesin-like"/>
</dbReference>
<reference evidence="9 10" key="1">
    <citation type="journal article" date="2016" name="Genome Biol. Evol.">
        <title>Gene Family Evolution Reflects Adaptation to Soil Environmental Stressors in the Genome of the Collembolan Orchesella cincta.</title>
        <authorList>
            <person name="Faddeeva-Vakhrusheva A."/>
            <person name="Derks M.F."/>
            <person name="Anvar S.Y."/>
            <person name="Agamennone V."/>
            <person name="Suring W."/>
            <person name="Smit S."/>
            <person name="van Straalen N.M."/>
            <person name="Roelofs D."/>
        </authorList>
    </citation>
    <scope>NUCLEOTIDE SEQUENCE [LARGE SCALE GENOMIC DNA]</scope>
    <source>
        <tissue evidence="9">Mixed pool</tissue>
    </source>
</reference>
<dbReference type="InterPro" id="IPR014352">
    <property type="entry name" value="FERM/acyl-CoA-bd_prot_sf"/>
</dbReference>
<evidence type="ECO:0000256" key="4">
    <source>
        <dbReference type="ARBA" id="ARBA00022490"/>
    </source>
</evidence>
<feature type="compositionally biased region" description="Low complexity" evidence="7">
    <location>
        <begin position="776"/>
        <end position="795"/>
    </location>
</feature>
<dbReference type="InterPro" id="IPR019749">
    <property type="entry name" value="Band_41_domain"/>
</dbReference>
<dbReference type="InterPro" id="IPR011993">
    <property type="entry name" value="PH-like_dom_sf"/>
</dbReference>
<evidence type="ECO:0000256" key="5">
    <source>
        <dbReference type="ARBA" id="ARBA00022949"/>
    </source>
</evidence>
<evidence type="ECO:0000313" key="9">
    <source>
        <dbReference type="EMBL" id="ODN06265.1"/>
    </source>
</evidence>
<comment type="caution">
    <text evidence="9">The sequence shown here is derived from an EMBL/GenBank/DDBJ whole genome shotgun (WGS) entry which is preliminary data.</text>
</comment>
<feature type="compositionally biased region" description="Acidic residues" evidence="7">
    <location>
        <begin position="560"/>
        <end position="572"/>
    </location>
</feature>
<feature type="region of interest" description="Disordered" evidence="7">
    <location>
        <begin position="313"/>
        <end position="353"/>
    </location>
</feature>
<dbReference type="CDD" id="cd17108">
    <property type="entry name" value="FERM_F1_EPB41L5_like"/>
    <property type="match status" value="1"/>
</dbReference>
<evidence type="ECO:0000256" key="2">
    <source>
        <dbReference type="ARBA" id="ARBA00004536"/>
    </source>
</evidence>
<dbReference type="InterPro" id="IPR014847">
    <property type="entry name" value="FA"/>
</dbReference>
<dbReference type="InterPro" id="IPR029071">
    <property type="entry name" value="Ubiquitin-like_domsf"/>
</dbReference>
<dbReference type="Gene3D" id="3.10.20.90">
    <property type="entry name" value="Phosphatidylinositol 3-kinase Catalytic Subunit, Chain A, domain 1"/>
    <property type="match status" value="1"/>
</dbReference>
<keyword evidence="10" id="KW-1185">Reference proteome</keyword>
<dbReference type="AlphaFoldDB" id="A0A1D2NME6"/>
<dbReference type="SMART" id="SM01196">
    <property type="entry name" value="FERM_C"/>
    <property type="match status" value="1"/>
</dbReference>
<dbReference type="GO" id="GO:0005886">
    <property type="term" value="C:plasma membrane"/>
    <property type="evidence" value="ECO:0007669"/>
    <property type="project" value="UniProtKB-ARBA"/>
</dbReference>
<dbReference type="SUPFAM" id="SSF50729">
    <property type="entry name" value="PH domain-like"/>
    <property type="match status" value="1"/>
</dbReference>
<dbReference type="Pfam" id="PF00373">
    <property type="entry name" value="FERM_M"/>
    <property type="match status" value="1"/>
</dbReference>
<dbReference type="PRINTS" id="PR00661">
    <property type="entry name" value="ERMFAMILY"/>
</dbReference>
<dbReference type="GO" id="GO:0008092">
    <property type="term" value="F:cytoskeletal protein binding"/>
    <property type="evidence" value="ECO:0007669"/>
    <property type="project" value="InterPro"/>
</dbReference>
<dbReference type="PANTHER" id="PTHR23280:SF25">
    <property type="entry name" value="MOESIN_EZRIN_RADIXIN HOMOLOG 1"/>
    <property type="match status" value="1"/>
</dbReference>
<dbReference type="CDD" id="cd14473">
    <property type="entry name" value="FERM_B-lobe"/>
    <property type="match status" value="1"/>
</dbReference>
<dbReference type="STRING" id="48709.A0A1D2NME6"/>
<feature type="compositionally biased region" description="Low complexity" evidence="7">
    <location>
        <begin position="810"/>
        <end position="819"/>
    </location>
</feature>
<dbReference type="FunFam" id="2.30.29.30:FF:000002">
    <property type="entry name" value="Band 4.1-like protein 5 isoform 1"/>
    <property type="match status" value="1"/>
</dbReference>
<dbReference type="SMART" id="SM01195">
    <property type="entry name" value="FA"/>
    <property type="match status" value="1"/>
</dbReference>
<evidence type="ECO:0000256" key="6">
    <source>
        <dbReference type="ARBA" id="ARBA00043944"/>
    </source>
</evidence>
<evidence type="ECO:0000256" key="3">
    <source>
        <dbReference type="ARBA" id="ARBA00022025"/>
    </source>
</evidence>
<dbReference type="CDD" id="cd13186">
    <property type="entry name" value="FERM_C_NBL4_NBL5"/>
    <property type="match status" value="1"/>
</dbReference>
<dbReference type="InterPro" id="IPR018979">
    <property type="entry name" value="FERM_N"/>
</dbReference>
<organism evidence="9 10">
    <name type="scientific">Orchesella cincta</name>
    <name type="common">Springtail</name>
    <name type="synonym">Podura cincta</name>
    <dbReference type="NCBI Taxonomy" id="48709"/>
    <lineage>
        <taxon>Eukaryota</taxon>
        <taxon>Metazoa</taxon>
        <taxon>Ecdysozoa</taxon>
        <taxon>Arthropoda</taxon>
        <taxon>Hexapoda</taxon>
        <taxon>Collembola</taxon>
        <taxon>Entomobryomorpha</taxon>
        <taxon>Entomobryoidea</taxon>
        <taxon>Orchesellidae</taxon>
        <taxon>Orchesellinae</taxon>
        <taxon>Orchesella</taxon>
    </lineage>
</organism>
<name>A0A1D2NME6_ORCCI</name>
<dbReference type="InterPro" id="IPR035963">
    <property type="entry name" value="FERM_2"/>
</dbReference>
<dbReference type="Proteomes" id="UP000094527">
    <property type="component" value="Unassembled WGS sequence"/>
</dbReference>
<dbReference type="Pfam" id="PF09380">
    <property type="entry name" value="FERM_C"/>
    <property type="match status" value="1"/>
</dbReference>